<proteinExistence type="evidence at transcript level"/>
<reference evidence="2" key="2">
    <citation type="journal article" date="2006" name="PLoS Pathog.">
        <title>New perspectives on host-parasite interplay by comparative transcriptomic and proteomic analyses of Schistosoma japonicum.</title>
        <authorList>
            <person name="Liu F."/>
            <person name="Lu J."/>
            <person name="Hu W."/>
            <person name="Wang S.Y."/>
            <person name="Cui S.J."/>
            <person name="Chi M."/>
            <person name="Yan Q."/>
            <person name="Wang X.R."/>
            <person name="Song H.D."/>
            <person name="Xu X.N."/>
            <person name="Wang J.J."/>
            <person name="Zhang X.L."/>
            <person name="Zhang X."/>
            <person name="Wang Z.Q."/>
            <person name="Xue C.L."/>
            <person name="Brindley P.J."/>
            <person name="McManus D.P."/>
            <person name="Yang P.Y."/>
            <person name="Feng Z."/>
            <person name="Chen Z."/>
            <person name="Han Z.G."/>
        </authorList>
    </citation>
    <scope>NUCLEOTIDE SEQUENCE</scope>
</reference>
<reference evidence="2" key="1">
    <citation type="submission" date="2005-01" db="EMBL/GenBank/DDBJ databases">
        <authorList>
            <person name="Han Z."/>
        </authorList>
    </citation>
    <scope>NUCLEOTIDE SEQUENCE</scope>
</reference>
<protein>
    <submittedName>
        <fullName evidence="2">SJCHGC06420 protein</fullName>
    </submittedName>
</protein>
<keyword evidence="1" id="KW-0472">Membrane</keyword>
<evidence type="ECO:0000313" key="2">
    <source>
        <dbReference type="EMBL" id="AAX30646.1"/>
    </source>
</evidence>
<organism evidence="2">
    <name type="scientific">Schistosoma japonicum</name>
    <name type="common">Blood fluke</name>
    <dbReference type="NCBI Taxonomy" id="6182"/>
    <lineage>
        <taxon>Eukaryota</taxon>
        <taxon>Metazoa</taxon>
        <taxon>Spiralia</taxon>
        <taxon>Lophotrochozoa</taxon>
        <taxon>Platyhelminthes</taxon>
        <taxon>Trematoda</taxon>
        <taxon>Digenea</taxon>
        <taxon>Strigeidida</taxon>
        <taxon>Schistosomatoidea</taxon>
        <taxon>Schistosomatidae</taxon>
        <taxon>Schistosoma</taxon>
    </lineage>
</organism>
<feature type="transmembrane region" description="Helical" evidence="1">
    <location>
        <begin position="28"/>
        <end position="48"/>
    </location>
</feature>
<dbReference type="AlphaFoldDB" id="Q5BS39"/>
<accession>Q5BS39</accession>
<keyword evidence="1" id="KW-0812">Transmembrane</keyword>
<sequence length="54" mass="6105">MMLFSKNLMTLLQVNLSSSMNSTLSKSFICVVIIFYVSGLHFLLSLKFTTELVN</sequence>
<evidence type="ECO:0000256" key="1">
    <source>
        <dbReference type="SAM" id="Phobius"/>
    </source>
</evidence>
<keyword evidence="1" id="KW-1133">Transmembrane helix</keyword>
<name>Q5BS39_SCHJA</name>
<dbReference type="EMBL" id="AY915425">
    <property type="protein sequence ID" value="AAX30646.1"/>
    <property type="molecule type" value="mRNA"/>
</dbReference>